<dbReference type="AlphaFoldDB" id="A0A0M4FTF2"/>
<reference evidence="2" key="1">
    <citation type="submission" date="2015-08" db="EMBL/GenBank/DDBJ databases">
        <title>Genome sequencing project for genomic taxonomy and phylogenomics of Bacillus-like bacteria.</title>
        <authorList>
            <person name="Liu B."/>
            <person name="Wang J."/>
            <person name="Zhu Y."/>
            <person name="Liu G."/>
            <person name="Chen Q."/>
            <person name="Chen Z."/>
            <person name="Lan J."/>
            <person name="Che J."/>
            <person name="Ge C."/>
            <person name="Shi H."/>
            <person name="Pan Z."/>
            <person name="Liu X."/>
        </authorList>
    </citation>
    <scope>NUCLEOTIDE SEQUENCE [LARGE SCALE GENOMIC DNA]</scope>
    <source>
        <strain evidence="2">FJAT-4402</strain>
    </source>
</reference>
<gene>
    <name evidence="1" type="ORF">AM592_07335</name>
</gene>
<proteinExistence type="predicted"/>
<keyword evidence="2" id="KW-1185">Reference proteome</keyword>
<evidence type="ECO:0000313" key="1">
    <source>
        <dbReference type="EMBL" id="ALC81430.1"/>
    </source>
</evidence>
<organism evidence="1 2">
    <name type="scientific">Bacillus gobiensis</name>
    <dbReference type="NCBI Taxonomy" id="1441095"/>
    <lineage>
        <taxon>Bacteria</taxon>
        <taxon>Bacillati</taxon>
        <taxon>Bacillota</taxon>
        <taxon>Bacilli</taxon>
        <taxon>Bacillales</taxon>
        <taxon>Bacillaceae</taxon>
        <taxon>Bacillus</taxon>
    </lineage>
</organism>
<protein>
    <submittedName>
        <fullName evidence="1">Uncharacterized protein</fullName>
    </submittedName>
</protein>
<dbReference type="OrthoDB" id="1955035at2"/>
<dbReference type="PATRIC" id="fig|1441095.3.peg.1617"/>
<dbReference type="EMBL" id="CP012600">
    <property type="protein sequence ID" value="ALC81430.1"/>
    <property type="molecule type" value="Genomic_DNA"/>
</dbReference>
<reference evidence="1 2" key="2">
    <citation type="journal article" date="2016" name="Int. J. Syst. Evol. Microbiol.">
        <title>Bacillus gobiensis sp. nov., isolated from a soil sample.</title>
        <authorList>
            <person name="Liu B."/>
            <person name="Liu G.H."/>
            <person name="Cetin S."/>
            <person name="Schumann P."/>
            <person name="Pan Z.Z."/>
            <person name="Chen Q.Q."/>
        </authorList>
    </citation>
    <scope>NUCLEOTIDE SEQUENCE [LARGE SCALE GENOMIC DNA]</scope>
    <source>
        <strain evidence="1 2">FJAT-4402</strain>
    </source>
</reference>
<dbReference type="RefSeq" id="WP_053603187.1">
    <property type="nucleotide sequence ID" value="NZ_CP012600.1"/>
</dbReference>
<accession>A0A0M4FTF2</accession>
<dbReference type="Pfam" id="PF21835">
    <property type="entry name" value="YIEGIA_cap"/>
    <property type="match status" value="1"/>
</dbReference>
<dbReference type="InterPro" id="IPR054055">
    <property type="entry name" value="YpzH"/>
</dbReference>
<name>A0A0M4FTF2_9BACI</name>
<evidence type="ECO:0000313" key="2">
    <source>
        <dbReference type="Proteomes" id="UP000067625"/>
    </source>
</evidence>
<dbReference type="STRING" id="1441095.AM592_07335"/>
<sequence length="64" mass="7112">MSESLEKYILAVVTTNHKRVIGGTAVFFCENDEEMALYAKNLEAILDGIAHGIGDDLFLIVKHF</sequence>
<dbReference type="Proteomes" id="UP000067625">
    <property type="component" value="Chromosome"/>
</dbReference>